<dbReference type="Proteomes" id="UP000000689">
    <property type="component" value="Chromosome 6"/>
</dbReference>
<dbReference type="InterPro" id="IPR013268">
    <property type="entry name" value="UTP16"/>
</dbReference>
<keyword evidence="2" id="KW-1185">Reference proteome</keyword>
<dbReference type="GO" id="GO:0030515">
    <property type="term" value="F:snoRNA binding"/>
    <property type="evidence" value="ECO:0007669"/>
    <property type="project" value="InterPro"/>
</dbReference>
<accession>G0WC50</accession>
<proteinExistence type="predicted"/>
<dbReference type="HOGENOM" id="CLU_2558810_0_0_1"/>
<evidence type="ECO:0000313" key="1">
    <source>
        <dbReference type="EMBL" id="CCD25361.1"/>
    </source>
</evidence>
<dbReference type="AlphaFoldDB" id="G0WC50"/>
<dbReference type="OrthoDB" id="4096107at2759"/>
<dbReference type="KEGG" id="ndi:NDAI_0F00420"/>
<gene>
    <name evidence="1" type="primary">NDAI0F00420</name>
    <name evidence="1" type="ordered locus">NDAI_0F00420</name>
</gene>
<reference evidence="1 2" key="1">
    <citation type="journal article" date="2011" name="Proc. Natl. Acad. Sci. U.S.A.">
        <title>Evolutionary erosion of yeast sex chromosomes by mating-type switching accidents.</title>
        <authorList>
            <person name="Gordon J.L."/>
            <person name="Armisen D."/>
            <person name="Proux-Wera E."/>
            <person name="Oheigeartaigh S.S."/>
            <person name="Byrne K.P."/>
            <person name="Wolfe K.H."/>
        </authorList>
    </citation>
    <scope>NUCLEOTIDE SEQUENCE [LARGE SCALE GENOMIC DNA]</scope>
    <source>
        <strain evidence="2">ATCC 10597 / BCRC 20456 / CBS 421 / NBRC 0211 / NRRL Y-12639</strain>
    </source>
</reference>
<protein>
    <submittedName>
        <fullName evidence="1">Uncharacterized protein</fullName>
    </submittedName>
</protein>
<name>G0WC50_NAUDC</name>
<dbReference type="Pfam" id="PF08297">
    <property type="entry name" value="U3_snoRNA_assoc"/>
    <property type="match status" value="1"/>
</dbReference>
<dbReference type="EMBL" id="HE580272">
    <property type="protein sequence ID" value="CCD25361.1"/>
    <property type="molecule type" value="Genomic_DNA"/>
</dbReference>
<dbReference type="GO" id="GO:0006364">
    <property type="term" value="P:rRNA processing"/>
    <property type="evidence" value="ECO:0007669"/>
    <property type="project" value="InterPro"/>
</dbReference>
<sequence length="82" mass="9610">MPKRINFNEIDPSEYSLEIKSEINKRKKKTLKNLKKTIVRKGPVTVSLLSSTNESRSLAPKREVTVMKSKDKWLKRRALNRK</sequence>
<evidence type="ECO:0000313" key="2">
    <source>
        <dbReference type="Proteomes" id="UP000000689"/>
    </source>
</evidence>
<dbReference type="GeneID" id="11497148"/>
<dbReference type="RefSeq" id="XP_003670604.1">
    <property type="nucleotide sequence ID" value="XM_003670556.1"/>
</dbReference>
<dbReference type="STRING" id="1071378.G0WC50"/>
<organism evidence="1 2">
    <name type="scientific">Naumovozyma dairenensis (strain ATCC 10597 / BCRC 20456 / CBS 421 / NBRC 0211 / NRRL Y-12639)</name>
    <name type="common">Saccharomyces dairenensis</name>
    <dbReference type="NCBI Taxonomy" id="1071378"/>
    <lineage>
        <taxon>Eukaryota</taxon>
        <taxon>Fungi</taxon>
        <taxon>Dikarya</taxon>
        <taxon>Ascomycota</taxon>
        <taxon>Saccharomycotina</taxon>
        <taxon>Saccharomycetes</taxon>
        <taxon>Saccharomycetales</taxon>
        <taxon>Saccharomycetaceae</taxon>
        <taxon>Naumovozyma</taxon>
    </lineage>
</organism>